<dbReference type="RefSeq" id="XP_002172982.2">
    <property type="nucleotide sequence ID" value="XM_002172946.2"/>
</dbReference>
<dbReference type="GO" id="GO:0001725">
    <property type="term" value="C:stress fiber"/>
    <property type="evidence" value="ECO:0007669"/>
    <property type="project" value="UniProtKB-SubCell"/>
</dbReference>
<evidence type="ECO:0000256" key="11">
    <source>
        <dbReference type="ARBA" id="ARBA00034776"/>
    </source>
</evidence>
<evidence type="ECO:0000313" key="14">
    <source>
        <dbReference type="EMBL" id="EEB06689.2"/>
    </source>
</evidence>
<dbReference type="Proteomes" id="UP000001744">
    <property type="component" value="Unassembled WGS sequence"/>
</dbReference>
<dbReference type="HOGENOM" id="CLU_577654_0_0_1"/>
<evidence type="ECO:0000256" key="4">
    <source>
        <dbReference type="ARBA" id="ARBA00022490"/>
    </source>
</evidence>
<dbReference type="JaponicusDB" id="SJAG_01739"/>
<gene>
    <name evidence="14" type="ORF">SJAG_01739</name>
</gene>
<comment type="subunit">
    <text evidence="13">Subunit of dynactin, a multiprotein complex part of a tripartite complex with dynein and a adapter, such as BICDL1, BICD2 or HOOK3. The dynactin complex is built around ACTR1A/ACTB filament and consists of an actin-related filament composed of a shoulder domain, a pointed end and a barbed end. Its length is defined by its flexible shoulder domain. The soulder is composed of 2 DCTN1 subunits, 4 DCTN2 and 2 DCTN3. The 4 DCNT2 (via N-terminus) bind the ACTR1A filament and act as molecular rulers to determine the length. The pointed end is important for binding dynein-dynactin cargo adapters. Consists of 4 subunits: ACTR10, DCNT4, DCTN5 and DCTN6. The barbed end is composed of a CAPZA1:CAPZB heterodimers, which binds ACTR1A/ACTB filament and dynactin and stabilizes dynactin. Interacts with ATP7B, but not ATP7A, in a copper-dependent manner. Interacts with ANK2; this interaction is required for localization at costameres. Interacts with N4BP2L1.</text>
</comment>
<dbReference type="Pfam" id="PF05502">
    <property type="entry name" value="Dynactin_p62"/>
    <property type="match status" value="1"/>
</dbReference>
<dbReference type="AlphaFoldDB" id="B6JYS1"/>
<evidence type="ECO:0000256" key="8">
    <source>
        <dbReference type="ARBA" id="ARBA00022990"/>
    </source>
</evidence>
<dbReference type="GeneID" id="7049901"/>
<evidence type="ECO:0000256" key="13">
    <source>
        <dbReference type="ARBA" id="ARBA00093507"/>
    </source>
</evidence>
<dbReference type="PANTHER" id="PTHR13034">
    <property type="entry name" value="DYNACTIN P62 SUBUNIT"/>
    <property type="match status" value="1"/>
</dbReference>
<accession>B6JYS1</accession>
<dbReference type="STRING" id="402676.B6JYS1"/>
<evidence type="ECO:0000256" key="7">
    <source>
        <dbReference type="ARBA" id="ARBA00022843"/>
    </source>
</evidence>
<evidence type="ECO:0000313" key="15">
    <source>
        <dbReference type="Proteomes" id="UP000001744"/>
    </source>
</evidence>
<evidence type="ECO:0000256" key="6">
    <source>
        <dbReference type="ARBA" id="ARBA00022553"/>
    </source>
</evidence>
<keyword evidence="15" id="KW-1185">Reference proteome</keyword>
<comment type="similarity">
    <text evidence="11">Belongs to the dynactin subunit 4 family.</text>
</comment>
<evidence type="ECO:0000256" key="9">
    <source>
        <dbReference type="ARBA" id="ARBA00023054"/>
    </source>
</evidence>
<proteinExistence type="inferred from homology"/>
<comment type="subcellular location">
    <subcellularLocation>
        <location evidence="1">Cytoplasm</location>
        <location evidence="1">Cytoskeleton</location>
        <location evidence="1">Microtubule organizing center</location>
        <location evidence="1">Centrosome</location>
    </subcellularLocation>
    <subcellularLocation>
        <location evidence="2">Cytoplasm</location>
        <location evidence="2">Cytoskeleton</location>
        <location evidence="2">Stress fiber</location>
    </subcellularLocation>
    <subcellularLocation>
        <location evidence="3">Cytoplasm</location>
        <location evidence="3">Myofibril</location>
    </subcellularLocation>
</comment>
<organism evidence="14 15">
    <name type="scientific">Schizosaccharomyces japonicus (strain yFS275 / FY16936)</name>
    <name type="common">Fission yeast</name>
    <dbReference type="NCBI Taxonomy" id="402676"/>
    <lineage>
        <taxon>Eukaryota</taxon>
        <taxon>Fungi</taxon>
        <taxon>Dikarya</taxon>
        <taxon>Ascomycota</taxon>
        <taxon>Taphrinomycotina</taxon>
        <taxon>Schizosaccharomycetes</taxon>
        <taxon>Schizosaccharomycetales</taxon>
        <taxon>Schizosaccharomycetaceae</taxon>
        <taxon>Schizosaccharomyces</taxon>
    </lineage>
</organism>
<dbReference type="eggNOG" id="KOG3896">
    <property type="taxonomic scope" value="Eukaryota"/>
</dbReference>
<dbReference type="GO" id="GO:0005869">
    <property type="term" value="C:dynactin complex"/>
    <property type="evidence" value="ECO:0007669"/>
    <property type="project" value="InterPro"/>
</dbReference>
<evidence type="ECO:0000256" key="2">
    <source>
        <dbReference type="ARBA" id="ARBA00004529"/>
    </source>
</evidence>
<dbReference type="EMBL" id="KE651168">
    <property type="protein sequence ID" value="EEB06689.2"/>
    <property type="molecule type" value="Genomic_DNA"/>
</dbReference>
<sequence>MDLTVNEKPYSSNLYSSTSFPSFCFCPCSLDASPSEPEKLFEQLKDCFWDHLFPAECMSYCPQCRQLKCPKCVEEYISEYYCDNCSQSMPAVVAKVMNGKCSHCYCCPKCMAATKYMYSKQSKAYYIACPKCKWNSQSLWTNVKSSSDLVALFRKSYDSYANSFQEIREKVISGSYMDLINGKSSQRQGDPVVLLPTNTDIRSAADRIIQLQAASLQQQQGQNSNNEDKDKSLDIVFPMASVPCYSDAVVSNVGFTAQNKMFTERQLPIPAPLKGKLSRRCQKCSEQLDETSTLSDFPELRLITDGPEKFELPRIVLRPGLIDEATGLGGRKKQHIYEMKLENVMEIPIVVQLTLPSNCSLSTFENITLSSDQVFLAPSNYYLSNSPDLYVHPRRYNIKYTSSALIHIYSDCELIFRENPFSVFFPLHIQLFSFPKLAPSLISGAGSDQLLISGNLEANRCFVNYWLYFTLSH</sequence>
<evidence type="ECO:0000256" key="10">
    <source>
        <dbReference type="ARBA" id="ARBA00023212"/>
    </source>
</evidence>
<keyword evidence="5" id="KW-1017">Isopeptide bond</keyword>
<keyword evidence="8" id="KW-0007">Acetylation</keyword>
<dbReference type="PANTHER" id="PTHR13034:SF2">
    <property type="entry name" value="DYNACTIN SUBUNIT 4"/>
    <property type="match status" value="1"/>
</dbReference>
<name>B6JYS1_SCHJY</name>
<evidence type="ECO:0000256" key="5">
    <source>
        <dbReference type="ARBA" id="ARBA00022499"/>
    </source>
</evidence>
<keyword evidence="4" id="KW-0963">Cytoplasm</keyword>
<dbReference type="OrthoDB" id="283815at2759"/>
<keyword evidence="10" id="KW-0206">Cytoskeleton</keyword>
<dbReference type="InterPro" id="IPR008603">
    <property type="entry name" value="DCTN4"/>
</dbReference>
<keyword evidence="6" id="KW-0597">Phosphoprotein</keyword>
<reference evidence="14 15" key="1">
    <citation type="journal article" date="2011" name="Science">
        <title>Comparative functional genomics of the fission yeasts.</title>
        <authorList>
            <person name="Rhind N."/>
            <person name="Chen Z."/>
            <person name="Yassour M."/>
            <person name="Thompson D.A."/>
            <person name="Haas B.J."/>
            <person name="Habib N."/>
            <person name="Wapinski I."/>
            <person name="Roy S."/>
            <person name="Lin M.F."/>
            <person name="Heiman D.I."/>
            <person name="Young S.K."/>
            <person name="Furuya K."/>
            <person name="Guo Y."/>
            <person name="Pidoux A."/>
            <person name="Chen H.M."/>
            <person name="Robbertse B."/>
            <person name="Goldberg J.M."/>
            <person name="Aoki K."/>
            <person name="Bayne E.H."/>
            <person name="Berlin A.M."/>
            <person name="Desjardins C.A."/>
            <person name="Dobbs E."/>
            <person name="Dukaj L."/>
            <person name="Fan L."/>
            <person name="FitzGerald M.G."/>
            <person name="French C."/>
            <person name="Gujja S."/>
            <person name="Hansen K."/>
            <person name="Keifenheim D."/>
            <person name="Levin J.Z."/>
            <person name="Mosher R.A."/>
            <person name="Mueller C.A."/>
            <person name="Pfiffner J."/>
            <person name="Priest M."/>
            <person name="Russ C."/>
            <person name="Smialowska A."/>
            <person name="Swoboda P."/>
            <person name="Sykes S.M."/>
            <person name="Vaughn M."/>
            <person name="Vengrova S."/>
            <person name="Yoder R."/>
            <person name="Zeng Q."/>
            <person name="Allshire R."/>
            <person name="Baulcombe D."/>
            <person name="Birren B.W."/>
            <person name="Brown W."/>
            <person name="Ekwall K."/>
            <person name="Kellis M."/>
            <person name="Leatherwood J."/>
            <person name="Levin H."/>
            <person name="Margalit H."/>
            <person name="Martienssen R."/>
            <person name="Nieduszynski C.A."/>
            <person name="Spatafora J.W."/>
            <person name="Friedman N."/>
            <person name="Dalgaard J.Z."/>
            <person name="Baumann P."/>
            <person name="Niki H."/>
            <person name="Regev A."/>
            <person name="Nusbaum C."/>
        </authorList>
    </citation>
    <scope>NUCLEOTIDE SEQUENCE [LARGE SCALE GENOMIC DNA]</scope>
    <source>
        <strain evidence="15">yFS275 / FY16936</strain>
    </source>
</reference>
<dbReference type="VEuPathDB" id="FungiDB:SJAG_01739"/>
<evidence type="ECO:0000256" key="1">
    <source>
        <dbReference type="ARBA" id="ARBA00004300"/>
    </source>
</evidence>
<evidence type="ECO:0000256" key="3">
    <source>
        <dbReference type="ARBA" id="ARBA00004657"/>
    </source>
</evidence>
<keyword evidence="7" id="KW-0832">Ubl conjugation</keyword>
<evidence type="ECO:0000256" key="12">
    <source>
        <dbReference type="ARBA" id="ARBA00034864"/>
    </source>
</evidence>
<keyword evidence="9" id="KW-0175">Coiled coil</keyword>
<protein>
    <recommendedName>
        <fullName evidence="12">Dynactin subunit 4</fullName>
    </recommendedName>
</protein>